<evidence type="ECO:0000313" key="3">
    <source>
        <dbReference type="EMBL" id="OJJ64076.1"/>
    </source>
</evidence>
<evidence type="ECO:0000256" key="2">
    <source>
        <dbReference type="SAM" id="Phobius"/>
    </source>
</evidence>
<dbReference type="AlphaFoldDB" id="A0A1L9TXC4"/>
<reference evidence="4" key="1">
    <citation type="journal article" date="2017" name="Genome Biol.">
        <title>Comparative genomics reveals high biological diversity and specific adaptations in the industrially and medically important fungal genus Aspergillus.</title>
        <authorList>
            <person name="de Vries R.P."/>
            <person name="Riley R."/>
            <person name="Wiebenga A."/>
            <person name="Aguilar-Osorio G."/>
            <person name="Amillis S."/>
            <person name="Uchima C.A."/>
            <person name="Anderluh G."/>
            <person name="Asadollahi M."/>
            <person name="Askin M."/>
            <person name="Barry K."/>
            <person name="Battaglia E."/>
            <person name="Bayram O."/>
            <person name="Benocci T."/>
            <person name="Braus-Stromeyer S.A."/>
            <person name="Caldana C."/>
            <person name="Canovas D."/>
            <person name="Cerqueira G.C."/>
            <person name="Chen F."/>
            <person name="Chen W."/>
            <person name="Choi C."/>
            <person name="Clum A."/>
            <person name="Dos Santos R.A."/>
            <person name="Damasio A.R."/>
            <person name="Diallinas G."/>
            <person name="Emri T."/>
            <person name="Fekete E."/>
            <person name="Flipphi M."/>
            <person name="Freyberg S."/>
            <person name="Gallo A."/>
            <person name="Gournas C."/>
            <person name="Habgood R."/>
            <person name="Hainaut M."/>
            <person name="Harispe M.L."/>
            <person name="Henrissat B."/>
            <person name="Hilden K.S."/>
            <person name="Hope R."/>
            <person name="Hossain A."/>
            <person name="Karabika E."/>
            <person name="Karaffa L."/>
            <person name="Karanyi Z."/>
            <person name="Krasevec N."/>
            <person name="Kuo A."/>
            <person name="Kusch H."/>
            <person name="LaButti K."/>
            <person name="Lagendijk E.L."/>
            <person name="Lapidus A."/>
            <person name="Levasseur A."/>
            <person name="Lindquist E."/>
            <person name="Lipzen A."/>
            <person name="Logrieco A.F."/>
            <person name="MacCabe A."/>
            <person name="Maekelae M.R."/>
            <person name="Malavazi I."/>
            <person name="Melin P."/>
            <person name="Meyer V."/>
            <person name="Mielnichuk N."/>
            <person name="Miskei M."/>
            <person name="Molnar A.P."/>
            <person name="Mule G."/>
            <person name="Ngan C.Y."/>
            <person name="Orejas M."/>
            <person name="Orosz E."/>
            <person name="Ouedraogo J.P."/>
            <person name="Overkamp K.M."/>
            <person name="Park H.-S."/>
            <person name="Perrone G."/>
            <person name="Piumi F."/>
            <person name="Punt P.J."/>
            <person name="Ram A.F."/>
            <person name="Ramon A."/>
            <person name="Rauscher S."/>
            <person name="Record E."/>
            <person name="Riano-Pachon D.M."/>
            <person name="Robert V."/>
            <person name="Roehrig J."/>
            <person name="Ruller R."/>
            <person name="Salamov A."/>
            <person name="Salih N.S."/>
            <person name="Samson R.A."/>
            <person name="Sandor E."/>
            <person name="Sanguinetti M."/>
            <person name="Schuetze T."/>
            <person name="Sepcic K."/>
            <person name="Shelest E."/>
            <person name="Sherlock G."/>
            <person name="Sophianopoulou V."/>
            <person name="Squina F.M."/>
            <person name="Sun H."/>
            <person name="Susca A."/>
            <person name="Todd R.B."/>
            <person name="Tsang A."/>
            <person name="Unkles S.E."/>
            <person name="van de Wiele N."/>
            <person name="van Rossen-Uffink D."/>
            <person name="Oliveira J.V."/>
            <person name="Vesth T.C."/>
            <person name="Visser J."/>
            <person name="Yu J.-H."/>
            <person name="Zhou M."/>
            <person name="Andersen M.R."/>
            <person name="Archer D.B."/>
            <person name="Baker S.E."/>
            <person name="Benoit I."/>
            <person name="Brakhage A.A."/>
            <person name="Braus G.H."/>
            <person name="Fischer R."/>
            <person name="Frisvad J.C."/>
            <person name="Goldman G.H."/>
            <person name="Houbraken J."/>
            <person name="Oakley B."/>
            <person name="Pocsi I."/>
            <person name="Scazzocchio C."/>
            <person name="Seiboth B."/>
            <person name="vanKuyk P.A."/>
            <person name="Wortman J."/>
            <person name="Dyer P.S."/>
            <person name="Grigoriev I.V."/>
        </authorList>
    </citation>
    <scope>NUCLEOTIDE SEQUENCE [LARGE SCALE GENOMIC DNA]</scope>
    <source>
        <strain evidence="4">CBS 593.65</strain>
    </source>
</reference>
<dbReference type="OrthoDB" id="4509022at2759"/>
<feature type="compositionally biased region" description="Polar residues" evidence="1">
    <location>
        <begin position="193"/>
        <end position="202"/>
    </location>
</feature>
<proteinExistence type="predicted"/>
<dbReference type="GeneID" id="63767377"/>
<gene>
    <name evidence="3" type="ORF">ASPSYDRAFT_84105</name>
</gene>
<keyword evidence="4" id="KW-1185">Reference proteome</keyword>
<dbReference type="RefSeq" id="XP_040707882.1">
    <property type="nucleotide sequence ID" value="XM_040851304.1"/>
</dbReference>
<feature type="transmembrane region" description="Helical" evidence="2">
    <location>
        <begin position="26"/>
        <end position="49"/>
    </location>
</feature>
<protein>
    <submittedName>
        <fullName evidence="3">Uncharacterized protein</fullName>
    </submittedName>
</protein>
<dbReference type="EMBL" id="KV878582">
    <property type="protein sequence ID" value="OJJ64076.1"/>
    <property type="molecule type" value="Genomic_DNA"/>
</dbReference>
<feature type="compositionally biased region" description="Basic and acidic residues" evidence="1">
    <location>
        <begin position="1"/>
        <end position="20"/>
    </location>
</feature>
<evidence type="ECO:0000313" key="4">
    <source>
        <dbReference type="Proteomes" id="UP000184356"/>
    </source>
</evidence>
<feature type="compositionally biased region" description="Low complexity" evidence="1">
    <location>
        <begin position="123"/>
        <end position="136"/>
    </location>
</feature>
<dbReference type="VEuPathDB" id="FungiDB:ASPSYDRAFT_84105"/>
<feature type="compositionally biased region" description="Low complexity" evidence="1">
    <location>
        <begin position="243"/>
        <end position="285"/>
    </location>
</feature>
<organism evidence="3 4">
    <name type="scientific">Aspergillus sydowii CBS 593.65</name>
    <dbReference type="NCBI Taxonomy" id="1036612"/>
    <lineage>
        <taxon>Eukaryota</taxon>
        <taxon>Fungi</taxon>
        <taxon>Dikarya</taxon>
        <taxon>Ascomycota</taxon>
        <taxon>Pezizomycotina</taxon>
        <taxon>Eurotiomycetes</taxon>
        <taxon>Eurotiomycetidae</taxon>
        <taxon>Eurotiales</taxon>
        <taxon>Aspergillaceae</taxon>
        <taxon>Aspergillus</taxon>
        <taxon>Aspergillus subgen. Nidulantes</taxon>
    </lineage>
</organism>
<dbReference type="Proteomes" id="UP000184356">
    <property type="component" value="Unassembled WGS sequence"/>
</dbReference>
<feature type="region of interest" description="Disordered" evidence="1">
    <location>
        <begin position="1"/>
        <end position="21"/>
    </location>
</feature>
<name>A0A1L9TXC4_9EURO</name>
<feature type="compositionally biased region" description="Polar residues" evidence="1">
    <location>
        <begin position="209"/>
        <end position="226"/>
    </location>
</feature>
<feature type="region of interest" description="Disordered" evidence="1">
    <location>
        <begin position="123"/>
        <end position="308"/>
    </location>
</feature>
<feature type="compositionally biased region" description="Low complexity" evidence="1">
    <location>
        <begin position="147"/>
        <end position="159"/>
    </location>
</feature>
<keyword evidence="2" id="KW-0812">Transmembrane</keyword>
<sequence>MFITRADLHSPSSDEDHGPSDKTTQIIIGVVVGGVAAIAITAGIIFVLIKKRKWDRLKQCEERLIDYQLTSGTGYSSKLNSRSVTPEDYQVYYPMASPQPAPPPTSTMVATDPAAYPYYPQAQAQAQAQTGGQQDTPSIGHRARGMSAPASTTLSTLTPGQPEPQPQTRGQVVTPESPPPAYQTLHARYDPSRYSQVSTRFSSLFEGPRSSTGTVAGNPNRNTRGYTVSGMLPTTPESSSWFQQQQPYQYQPGPAVSGSASDWTSSSGAATTTTTVSSNSNNASGDSTSEERGPRRPRPVLSRLITNL</sequence>
<accession>A0A1L9TXC4</accession>
<evidence type="ECO:0000256" key="1">
    <source>
        <dbReference type="SAM" id="MobiDB-lite"/>
    </source>
</evidence>
<keyword evidence="2" id="KW-1133">Transmembrane helix</keyword>
<keyword evidence="2" id="KW-0472">Membrane</keyword>